<evidence type="ECO:0000313" key="3">
    <source>
        <dbReference type="EMBL" id="KAF9986438.1"/>
    </source>
</evidence>
<feature type="region of interest" description="Disordered" evidence="1">
    <location>
        <begin position="861"/>
        <end position="892"/>
    </location>
</feature>
<feature type="transmembrane region" description="Helical" evidence="2">
    <location>
        <begin position="194"/>
        <end position="219"/>
    </location>
</feature>
<dbReference type="EMBL" id="JAAAHW010003230">
    <property type="protein sequence ID" value="KAF9986438.1"/>
    <property type="molecule type" value="Genomic_DNA"/>
</dbReference>
<dbReference type="PANTHER" id="PTHR36424:SF1">
    <property type="entry name" value="LOW AFFINITY K(+) TRANSPORTER 1-RELATED"/>
    <property type="match status" value="1"/>
</dbReference>
<dbReference type="InterPro" id="IPR031606">
    <property type="entry name" value="Kch1/2"/>
</dbReference>
<keyword evidence="2" id="KW-0472">Membrane</keyword>
<dbReference type="Pfam" id="PF16944">
    <property type="entry name" value="KCH"/>
    <property type="match status" value="1"/>
</dbReference>
<dbReference type="Proteomes" id="UP000749646">
    <property type="component" value="Unassembled WGS sequence"/>
</dbReference>
<comment type="caution">
    <text evidence="3">The sequence shown here is derived from an EMBL/GenBank/DDBJ whole genome shotgun (WGS) entry which is preliminary data.</text>
</comment>
<dbReference type="AlphaFoldDB" id="A0A9P6MB51"/>
<keyword evidence="4" id="KW-1185">Reference proteome</keyword>
<dbReference type="GO" id="GO:0005886">
    <property type="term" value="C:plasma membrane"/>
    <property type="evidence" value="ECO:0007669"/>
    <property type="project" value="InterPro"/>
</dbReference>
<feature type="region of interest" description="Disordered" evidence="1">
    <location>
        <begin position="980"/>
        <end position="1001"/>
    </location>
</feature>
<feature type="compositionally biased region" description="Polar residues" evidence="1">
    <location>
        <begin position="1022"/>
        <end position="1049"/>
    </location>
</feature>
<reference evidence="3" key="1">
    <citation type="journal article" date="2020" name="Fungal Divers.">
        <title>Resolving the Mortierellaceae phylogeny through synthesis of multi-gene phylogenetics and phylogenomics.</title>
        <authorList>
            <person name="Vandepol N."/>
            <person name="Liber J."/>
            <person name="Desiro A."/>
            <person name="Na H."/>
            <person name="Kennedy M."/>
            <person name="Barry K."/>
            <person name="Grigoriev I.V."/>
            <person name="Miller A.N."/>
            <person name="O'Donnell K."/>
            <person name="Stajich J.E."/>
            <person name="Bonito G."/>
        </authorList>
    </citation>
    <scope>NUCLEOTIDE SEQUENCE</scope>
    <source>
        <strain evidence="3">MES-2147</strain>
    </source>
</reference>
<feature type="transmembrane region" description="Helical" evidence="2">
    <location>
        <begin position="31"/>
        <end position="57"/>
    </location>
</feature>
<evidence type="ECO:0000256" key="1">
    <source>
        <dbReference type="SAM" id="MobiDB-lite"/>
    </source>
</evidence>
<name>A0A9P6MB51_9FUNG</name>
<protein>
    <submittedName>
        <fullName evidence="3">Uncharacterized protein</fullName>
    </submittedName>
</protein>
<accession>A0A9P6MB51</accession>
<feature type="compositionally biased region" description="Low complexity" evidence="1">
    <location>
        <begin position="875"/>
        <end position="888"/>
    </location>
</feature>
<feature type="region of interest" description="Disordered" evidence="1">
    <location>
        <begin position="1022"/>
        <end position="1063"/>
    </location>
</feature>
<keyword evidence="2" id="KW-0812">Transmembrane</keyword>
<feature type="transmembrane region" description="Helical" evidence="2">
    <location>
        <begin position="171"/>
        <end position="188"/>
    </location>
</feature>
<dbReference type="OrthoDB" id="2376084at2759"/>
<gene>
    <name evidence="3" type="ORF">BGZ65_007570</name>
</gene>
<proteinExistence type="predicted"/>
<sequence length="1157" mass="128621">MTHDPNLDPHWFSFVHLSHFKRRSCTLRSRYILLLFSIGLSVVWMLAEIAVGINLILNKDWTLRVLQRGLINNTNNSSGSTSPSNSISLSSPAIRGIESVGSVAGWVVLGSTALSICAMLWDWIQARAIVESDSIPRAFLNTTAFRLWSVKSYAHYCLLANIDWGRGMRQWIVTAVYFGLQGFMSALVTLPRLFIYGCILFSVKWIPDLALSAAAFEWLQLNGFSALRSGILKGTLIIVAMSTLLHTLYVIKILIAVAMCICSFCCLGRLRKAMNRDLKTSGRRMDTNNHYSEPQHEAKRDMTVSALSPCEPIVDRRNTETALSLVTEKDLNSQDSFHAIDLNADKRQTLSKSNQDGSTFMVNIFPPSTTTTTTTTTNTVPSNMIKTKDEGFSCYFSAGPSTYNNNNTNGHSYTLPTSSQPIVFGVNSTMNMNGTQSTWDMPNTSAIGVHGALNARRPSCQSDTNHLIPGGRVTTTLSFYDDLLKSISNERMIYASSRYNRTTPDLQQLPIDDNTSRREPNNLSMDALSNARRPSIPLTFQSCSEYDNSSNTDRPVHPFDNIVPDHSTTLQTLHQSAVAKQPSKPSLRDLYIHPLDALDSDVAMFNNFPQQQSQQEQQSRCVYNNNTTMGLSRSGSSKSQETIENWRIHVEPRAPAFHALDYEMGNLPRQKEFMDEGHDEFGDSVSRRGTIPIILSSHIEEAAVYQEVQEQDLCFSADDLHLPRPFYAYGQTRTQRQGSVNSSIGGYNYSIASSPSLADSLSNPMYQQQSLGITSPNSAFPYPFPPRKCSLPSSIHSSVRDETISSVPSYLHNQITQSSHIPSPNLNVYSIAAARTKIRTPSHLSNMVVHDEDIHIINANEHQRSESIRKKTHQRSQSQGTRSSGRISPSPWDQLGHFNEVQASYASMIDIPPVSRIETQTQSGGGDLSLGPHAEMVRMNNPQGPLEMKDPKHKQTNLYTGTIPQDTSLDLSTLLSDNLRDYSPPPPSSNLNYTGSHSRRLDDEAEAEATWNEIFVGLGLTISSDPNQGQQNRSISDNPSNHCVPSSLNHSHHNINRKDNEVQATRPNTFKRLTSGMTTVTMATELSDATTLTGSYHDHYHQSMAKYMTDDNINEYERDMTPYQSRQLQTKTGSATGDSSCTPNAKARGCVRPCGTF</sequence>
<feature type="transmembrane region" description="Helical" evidence="2">
    <location>
        <begin position="103"/>
        <end position="124"/>
    </location>
</feature>
<feature type="transmembrane region" description="Helical" evidence="2">
    <location>
        <begin position="251"/>
        <end position="270"/>
    </location>
</feature>
<evidence type="ECO:0000313" key="4">
    <source>
        <dbReference type="Proteomes" id="UP000749646"/>
    </source>
</evidence>
<keyword evidence="2" id="KW-1133">Transmembrane helix</keyword>
<dbReference type="GO" id="GO:0015079">
    <property type="term" value="F:potassium ion transmembrane transporter activity"/>
    <property type="evidence" value="ECO:0007669"/>
    <property type="project" value="InterPro"/>
</dbReference>
<dbReference type="PANTHER" id="PTHR36424">
    <property type="entry name" value="PHEROMONE-REGULATED MEMBRANE PROTEIN 6"/>
    <property type="match status" value="1"/>
</dbReference>
<organism evidence="3 4">
    <name type="scientific">Modicella reniformis</name>
    <dbReference type="NCBI Taxonomy" id="1440133"/>
    <lineage>
        <taxon>Eukaryota</taxon>
        <taxon>Fungi</taxon>
        <taxon>Fungi incertae sedis</taxon>
        <taxon>Mucoromycota</taxon>
        <taxon>Mortierellomycotina</taxon>
        <taxon>Mortierellomycetes</taxon>
        <taxon>Mortierellales</taxon>
        <taxon>Mortierellaceae</taxon>
        <taxon>Modicella</taxon>
    </lineage>
</organism>
<evidence type="ECO:0000256" key="2">
    <source>
        <dbReference type="SAM" id="Phobius"/>
    </source>
</evidence>